<sequence>KAFVVCGIPFSAIENPFFIDLLQNLCPSYEPPSRTVLASQLLNQVHSKIIIKREAVLRESKNLTMEYTFSSRLIKDCNEIIKYFKKSHQPNAYLQQAVNELKISGGGLKKFVDTRWTSAYECTLSVSQLERIELREQQFQTIAKTAITIWQQEGYDQYECANLVSYMQQFREKEDGFDLPYSFEKDTPLLCWMTNHVGSKSIGQFARKLFLIVSHSADCERTFSSL</sequence>
<name>A0ACA9RRV7_9GLOM</name>
<protein>
    <submittedName>
        <fullName evidence="1">12242_t:CDS:1</fullName>
    </submittedName>
</protein>
<reference evidence="1" key="1">
    <citation type="submission" date="2021-06" db="EMBL/GenBank/DDBJ databases">
        <authorList>
            <person name="Kallberg Y."/>
            <person name="Tangrot J."/>
            <person name="Rosling A."/>
        </authorList>
    </citation>
    <scope>NUCLEOTIDE SEQUENCE</scope>
    <source>
        <strain evidence="1">MA461A</strain>
    </source>
</reference>
<proteinExistence type="predicted"/>
<organism evidence="1 2">
    <name type="scientific">Racocetra persica</name>
    <dbReference type="NCBI Taxonomy" id="160502"/>
    <lineage>
        <taxon>Eukaryota</taxon>
        <taxon>Fungi</taxon>
        <taxon>Fungi incertae sedis</taxon>
        <taxon>Mucoromycota</taxon>
        <taxon>Glomeromycotina</taxon>
        <taxon>Glomeromycetes</taxon>
        <taxon>Diversisporales</taxon>
        <taxon>Gigasporaceae</taxon>
        <taxon>Racocetra</taxon>
    </lineage>
</organism>
<feature type="non-terminal residue" evidence="1">
    <location>
        <position position="226"/>
    </location>
</feature>
<evidence type="ECO:0000313" key="2">
    <source>
        <dbReference type="Proteomes" id="UP000789920"/>
    </source>
</evidence>
<comment type="caution">
    <text evidence="1">The sequence shown here is derived from an EMBL/GenBank/DDBJ whole genome shotgun (WGS) entry which is preliminary data.</text>
</comment>
<accession>A0ACA9RRV7</accession>
<gene>
    <name evidence="1" type="ORF">RPERSI_LOCUS22062</name>
</gene>
<dbReference type="Proteomes" id="UP000789920">
    <property type="component" value="Unassembled WGS sequence"/>
</dbReference>
<evidence type="ECO:0000313" key="1">
    <source>
        <dbReference type="EMBL" id="CAG8805987.1"/>
    </source>
</evidence>
<feature type="non-terminal residue" evidence="1">
    <location>
        <position position="1"/>
    </location>
</feature>
<keyword evidence="2" id="KW-1185">Reference proteome</keyword>
<dbReference type="EMBL" id="CAJVQC010065960">
    <property type="protein sequence ID" value="CAG8805987.1"/>
    <property type="molecule type" value="Genomic_DNA"/>
</dbReference>